<name>A0A147DZN4_9MICO</name>
<sequence>MRPRERARILAGVVGLAVLLGVASSPSVQMTDAAFTDSEYATRSFTASTLATPVVTSCTVTSFLGTFTGFTITWTSPYLTVQQRLSINNVVVDNSNVTQSGSGPYTYSSTISSGLLNTLLGSLLGSTNTVKVESIYAGTSWVSPAATRTLSVGGLLGLGGNNTCT</sequence>
<proteinExistence type="predicted"/>
<evidence type="ECO:0000313" key="2">
    <source>
        <dbReference type="Proteomes" id="UP000274841"/>
    </source>
</evidence>
<dbReference type="Proteomes" id="UP000274841">
    <property type="component" value="Chromosome"/>
</dbReference>
<reference evidence="1 2" key="1">
    <citation type="submission" date="2018-08" db="EMBL/GenBank/DDBJ databases">
        <title>Microbacterium oxydans strain HG3.</title>
        <authorList>
            <person name="ORTET P."/>
        </authorList>
    </citation>
    <scope>NUCLEOTIDE SEQUENCE [LARGE SCALE GENOMIC DNA]</scope>
    <source>
        <strain evidence="1 2">HG3</strain>
    </source>
</reference>
<dbReference type="RefSeq" id="WP_046747877.1">
    <property type="nucleotide sequence ID" value="NZ_BAAAKO010000002.1"/>
</dbReference>
<protein>
    <submittedName>
        <fullName evidence="1">Uncharacterized protein</fullName>
    </submittedName>
</protein>
<gene>
    <name evidence="1" type="ORF">CVS54_02922</name>
</gene>
<dbReference type="GeneID" id="69642056"/>
<dbReference type="AlphaFoldDB" id="A0A147DZN4"/>
<accession>A0A147DZN4</accession>
<organism evidence="1 2">
    <name type="scientific">Microbacterium oxydans</name>
    <dbReference type="NCBI Taxonomy" id="82380"/>
    <lineage>
        <taxon>Bacteria</taxon>
        <taxon>Bacillati</taxon>
        <taxon>Actinomycetota</taxon>
        <taxon>Actinomycetes</taxon>
        <taxon>Micrococcales</taxon>
        <taxon>Microbacteriaceae</taxon>
        <taxon>Microbacterium</taxon>
    </lineage>
</organism>
<dbReference type="EMBL" id="CP031422">
    <property type="protein sequence ID" value="AZS41564.1"/>
    <property type="molecule type" value="Genomic_DNA"/>
</dbReference>
<evidence type="ECO:0000313" key="1">
    <source>
        <dbReference type="EMBL" id="AZS41564.1"/>
    </source>
</evidence>
<dbReference type="STRING" id="82380.RS83_01272"/>
<dbReference type="KEGG" id="moy:CVS54_02922"/>